<dbReference type="Pfam" id="PF06017">
    <property type="entry name" value="Myosin_TH1"/>
    <property type="match status" value="1"/>
</dbReference>
<feature type="compositionally biased region" description="Basic and acidic residues" evidence="11">
    <location>
        <begin position="602"/>
        <end position="615"/>
    </location>
</feature>
<evidence type="ECO:0000256" key="8">
    <source>
        <dbReference type="ARBA" id="ARBA00023203"/>
    </source>
</evidence>
<evidence type="ECO:0000256" key="11">
    <source>
        <dbReference type="SAM" id="MobiDB-lite"/>
    </source>
</evidence>
<dbReference type="SUPFAM" id="SSF50044">
    <property type="entry name" value="SH3-domain"/>
    <property type="match status" value="1"/>
</dbReference>
<reference evidence="15 16" key="1">
    <citation type="submission" date="2023-10" db="EMBL/GenBank/DDBJ databases">
        <title>Genomes of two closely related lineages of the louse Polyplax serrata with different host specificities.</title>
        <authorList>
            <person name="Martinu J."/>
            <person name="Tarabai H."/>
            <person name="Stefka J."/>
            <person name="Hypsa V."/>
        </authorList>
    </citation>
    <scope>NUCLEOTIDE SEQUENCE [LARGE SCALE GENOMIC DNA]</scope>
    <source>
        <strain evidence="15">HR10_N</strain>
    </source>
</reference>
<evidence type="ECO:0000256" key="6">
    <source>
        <dbReference type="ARBA" id="ARBA00023123"/>
    </source>
</evidence>
<evidence type="ECO:0000259" key="12">
    <source>
        <dbReference type="PROSITE" id="PS50002"/>
    </source>
</evidence>
<dbReference type="GO" id="GO:0006897">
    <property type="term" value="P:endocytosis"/>
    <property type="evidence" value="ECO:0007669"/>
    <property type="project" value="TreeGrafter"/>
</dbReference>
<dbReference type="InterPro" id="IPR010926">
    <property type="entry name" value="Myosin_TH1"/>
</dbReference>
<dbReference type="AlphaFoldDB" id="A0AAN8SAH6"/>
<dbReference type="FunFam" id="2.30.30.40:FF:000072">
    <property type="entry name" value="Unconventional Myosin IB"/>
    <property type="match status" value="1"/>
</dbReference>
<dbReference type="InterPro" id="IPR001452">
    <property type="entry name" value="SH3_domain"/>
</dbReference>
<evidence type="ECO:0000259" key="14">
    <source>
        <dbReference type="PROSITE" id="PS51757"/>
    </source>
</evidence>
<accession>A0AAN8SAH6</accession>
<evidence type="ECO:0000256" key="7">
    <source>
        <dbReference type="ARBA" id="ARBA00023175"/>
    </source>
</evidence>
<keyword evidence="6 10" id="KW-0518">Myosin</keyword>
<protein>
    <submittedName>
        <fullName evidence="15">Uncharacterized protein</fullName>
    </submittedName>
</protein>
<dbReference type="InterPro" id="IPR027417">
    <property type="entry name" value="P-loop_NTPase"/>
</dbReference>
<feature type="domain" description="TH1" evidence="14">
    <location>
        <begin position="332"/>
        <end position="525"/>
    </location>
</feature>
<dbReference type="Proteomes" id="UP001372834">
    <property type="component" value="Unassembled WGS sequence"/>
</dbReference>
<keyword evidence="2 9" id="KW-0728">SH3 domain</keyword>
<feature type="domain" description="Myosin motor" evidence="13">
    <location>
        <begin position="1"/>
        <end position="294"/>
    </location>
</feature>
<dbReference type="InterPro" id="IPR036961">
    <property type="entry name" value="Kinesin_motor_dom_sf"/>
</dbReference>
<dbReference type="Pfam" id="PF00018">
    <property type="entry name" value="SH3_1"/>
    <property type="match status" value="1"/>
</dbReference>
<keyword evidence="5" id="KW-0112">Calmodulin-binding</keyword>
<evidence type="ECO:0000256" key="4">
    <source>
        <dbReference type="ARBA" id="ARBA00022840"/>
    </source>
</evidence>
<name>A0AAN8SAH6_POLSC</name>
<dbReference type="Gene3D" id="3.40.850.10">
    <property type="entry name" value="Kinesin motor domain"/>
    <property type="match status" value="1"/>
</dbReference>
<sequence>MPNDWYAFCFMSLPKTYVSAFLTILTNFQILEYATEQIEWTPIDYFNNKIVCELIESKRPPGIFSVLDDVCATLHAVSTGADLDLQKKLNNAARHHKHYEEGKDSFVIHHYAGKVCYDVDGFCDKNRDVLFPDLVQLMQSSTSPFVKKLFEKDVGNQSKSRPTTAGSKILTQANALVDRLSNCRPHYVRCIKPNETKRPKDWNDQSVRHQVEYLGLKENIRMRRAGFAYRRPFGKFLYRYGILMKGTGWQGDEKSGVEMIMKKLNVHLGLYELGLTKVFIKAPETLFMLEEQRERKYNYYARVIQKAFKKYFAHRQYDKHKMEAANLVSGKKERRQNSLNRNFVGDYIGLDNRIMTPNLIGRREKICFAEVVKKYDRNFKTTRRDLILTWSVLYLIGREKVKKGKNKGAYQEVIKRKVELDRVNDVSLSTLRDDLVVIHVKDSYDSLLEIMFKTEFLYCLSKSYYAKMGRNLNIIFSNKLEFKVKKEGWGGGGTRYVNFVCDERSQAPDETFKSSGKVLTVTVPKGLPNTSLPSRKKSSSQKQTKISGERIPKGLGHVATSNGPGALGYRRVAPPPPSEPAPPNQPLISSFRFNYQRLNQGKLKETDARSTDRGTKGNKSQVEKPVPGGGKPRPPVKPKPVTLPRCKAIYDYMAQDLDELSFEPGDVIDIIKEHEGGWWQGRLRGKEGLFPSNYVEKM</sequence>
<feature type="region of interest" description="Disordered" evidence="11">
    <location>
        <begin position="600"/>
        <end position="642"/>
    </location>
</feature>
<feature type="compositionally biased region" description="Pro residues" evidence="11">
    <location>
        <begin position="573"/>
        <end position="585"/>
    </location>
</feature>
<dbReference type="PRINTS" id="PR00452">
    <property type="entry name" value="SH3DOMAIN"/>
</dbReference>
<dbReference type="CDD" id="cd11827">
    <property type="entry name" value="SH3_MyoIe_If_like"/>
    <property type="match status" value="1"/>
</dbReference>
<dbReference type="InterPro" id="IPR001609">
    <property type="entry name" value="Myosin_head_motor_dom-like"/>
</dbReference>
<dbReference type="InterPro" id="IPR036028">
    <property type="entry name" value="SH3-like_dom_sf"/>
</dbReference>
<evidence type="ECO:0000256" key="2">
    <source>
        <dbReference type="ARBA" id="ARBA00022443"/>
    </source>
</evidence>
<dbReference type="PROSITE" id="PS50002">
    <property type="entry name" value="SH3"/>
    <property type="match status" value="1"/>
</dbReference>
<keyword evidence="7" id="KW-0505">Motor protein</keyword>
<keyword evidence="4" id="KW-0067">ATP-binding</keyword>
<gene>
    <name evidence="15" type="ORF">RUM43_004055</name>
</gene>
<evidence type="ECO:0000259" key="13">
    <source>
        <dbReference type="PROSITE" id="PS51456"/>
    </source>
</evidence>
<dbReference type="GO" id="GO:0000146">
    <property type="term" value="F:microfilament motor activity"/>
    <property type="evidence" value="ECO:0007669"/>
    <property type="project" value="TreeGrafter"/>
</dbReference>
<dbReference type="PROSITE" id="PS51757">
    <property type="entry name" value="TH1"/>
    <property type="match status" value="1"/>
</dbReference>
<comment type="caution">
    <text evidence="10">Lacks conserved residue(s) required for the propagation of feature annotation.</text>
</comment>
<feature type="region of interest" description="Actin-binding" evidence="10">
    <location>
        <begin position="173"/>
        <end position="195"/>
    </location>
</feature>
<organism evidence="15 16">
    <name type="scientific">Polyplax serrata</name>
    <name type="common">Common mouse louse</name>
    <dbReference type="NCBI Taxonomy" id="468196"/>
    <lineage>
        <taxon>Eukaryota</taxon>
        <taxon>Metazoa</taxon>
        <taxon>Ecdysozoa</taxon>
        <taxon>Arthropoda</taxon>
        <taxon>Hexapoda</taxon>
        <taxon>Insecta</taxon>
        <taxon>Pterygota</taxon>
        <taxon>Neoptera</taxon>
        <taxon>Paraneoptera</taxon>
        <taxon>Psocodea</taxon>
        <taxon>Troctomorpha</taxon>
        <taxon>Phthiraptera</taxon>
        <taxon>Anoplura</taxon>
        <taxon>Polyplacidae</taxon>
        <taxon>Polyplax</taxon>
    </lineage>
</organism>
<dbReference type="GO" id="GO:0005524">
    <property type="term" value="F:ATP binding"/>
    <property type="evidence" value="ECO:0007669"/>
    <property type="project" value="UniProtKB-KW"/>
</dbReference>
<evidence type="ECO:0000313" key="15">
    <source>
        <dbReference type="EMBL" id="KAK6642553.1"/>
    </source>
</evidence>
<dbReference type="SMART" id="SM00326">
    <property type="entry name" value="SH3"/>
    <property type="match status" value="1"/>
</dbReference>
<feature type="region of interest" description="Disordered" evidence="11">
    <location>
        <begin position="523"/>
        <end position="588"/>
    </location>
</feature>
<proteinExistence type="inferred from homology"/>
<dbReference type="GO" id="GO:0051015">
    <property type="term" value="F:actin filament binding"/>
    <property type="evidence" value="ECO:0007669"/>
    <property type="project" value="TreeGrafter"/>
</dbReference>
<dbReference type="PROSITE" id="PS51456">
    <property type="entry name" value="MYOSIN_MOTOR"/>
    <property type="match status" value="1"/>
</dbReference>
<dbReference type="PANTHER" id="PTHR13140">
    <property type="entry name" value="MYOSIN"/>
    <property type="match status" value="1"/>
</dbReference>
<dbReference type="SMART" id="SM00242">
    <property type="entry name" value="MYSc"/>
    <property type="match status" value="1"/>
</dbReference>
<dbReference type="SUPFAM" id="SSF52540">
    <property type="entry name" value="P-loop containing nucleoside triphosphate hydrolases"/>
    <property type="match status" value="1"/>
</dbReference>
<evidence type="ECO:0000256" key="1">
    <source>
        <dbReference type="ARBA" id="ARBA00008314"/>
    </source>
</evidence>
<dbReference type="InterPro" id="IPR035507">
    <property type="entry name" value="Ie/If_SH3"/>
</dbReference>
<keyword evidence="8 10" id="KW-0009">Actin-binding</keyword>
<keyword evidence="3" id="KW-0547">Nucleotide-binding</keyword>
<evidence type="ECO:0000313" key="16">
    <source>
        <dbReference type="Proteomes" id="UP001372834"/>
    </source>
</evidence>
<dbReference type="GO" id="GO:0005516">
    <property type="term" value="F:calmodulin binding"/>
    <property type="evidence" value="ECO:0007669"/>
    <property type="project" value="UniProtKB-KW"/>
</dbReference>
<evidence type="ECO:0000256" key="10">
    <source>
        <dbReference type="PROSITE-ProRule" id="PRU00782"/>
    </source>
</evidence>
<dbReference type="Pfam" id="PF00063">
    <property type="entry name" value="Myosin_head"/>
    <property type="match status" value="1"/>
</dbReference>
<dbReference type="GO" id="GO:0007015">
    <property type="term" value="P:actin filament organization"/>
    <property type="evidence" value="ECO:0007669"/>
    <property type="project" value="TreeGrafter"/>
</dbReference>
<dbReference type="GO" id="GO:0005886">
    <property type="term" value="C:plasma membrane"/>
    <property type="evidence" value="ECO:0007669"/>
    <property type="project" value="TreeGrafter"/>
</dbReference>
<dbReference type="EMBL" id="JAWJWE010000002">
    <property type="protein sequence ID" value="KAK6642553.1"/>
    <property type="molecule type" value="Genomic_DNA"/>
</dbReference>
<dbReference type="Gene3D" id="2.30.30.40">
    <property type="entry name" value="SH3 Domains"/>
    <property type="match status" value="1"/>
</dbReference>
<dbReference type="GO" id="GO:0005737">
    <property type="term" value="C:cytoplasm"/>
    <property type="evidence" value="ECO:0007669"/>
    <property type="project" value="TreeGrafter"/>
</dbReference>
<dbReference type="GO" id="GO:0005902">
    <property type="term" value="C:microvillus"/>
    <property type="evidence" value="ECO:0007669"/>
    <property type="project" value="TreeGrafter"/>
</dbReference>
<comment type="caution">
    <text evidence="15">The sequence shown here is derived from an EMBL/GenBank/DDBJ whole genome shotgun (WGS) entry which is preliminary data.</text>
</comment>
<dbReference type="PANTHER" id="PTHR13140:SF729">
    <property type="entry name" value="UNCONVENTIONAL MYOSIN-IE"/>
    <property type="match status" value="1"/>
</dbReference>
<comment type="similarity">
    <text evidence="1 10">Belongs to the TRAFAC class myosin-kinesin ATPase superfamily. Myosin family.</text>
</comment>
<evidence type="ECO:0000256" key="5">
    <source>
        <dbReference type="ARBA" id="ARBA00022860"/>
    </source>
</evidence>
<dbReference type="Gene3D" id="1.20.5.4820">
    <property type="match status" value="1"/>
</dbReference>
<evidence type="ECO:0000256" key="3">
    <source>
        <dbReference type="ARBA" id="ARBA00022741"/>
    </source>
</evidence>
<dbReference type="Gene3D" id="1.20.58.530">
    <property type="match status" value="1"/>
</dbReference>
<dbReference type="GO" id="GO:0016459">
    <property type="term" value="C:myosin complex"/>
    <property type="evidence" value="ECO:0007669"/>
    <property type="project" value="UniProtKB-KW"/>
</dbReference>
<feature type="domain" description="SH3" evidence="12">
    <location>
        <begin position="641"/>
        <end position="698"/>
    </location>
</feature>
<dbReference type="FunFam" id="1.20.58.530:FF:000007">
    <property type="entry name" value="Myosin IE"/>
    <property type="match status" value="1"/>
</dbReference>
<evidence type="ECO:0000256" key="9">
    <source>
        <dbReference type="PROSITE-ProRule" id="PRU00192"/>
    </source>
</evidence>